<name>A0A8T0XPD7_PANVG</name>
<protein>
    <submittedName>
        <fullName evidence="2">Uncharacterized protein</fullName>
    </submittedName>
</protein>
<evidence type="ECO:0000313" key="2">
    <source>
        <dbReference type="EMBL" id="KAG2659956.1"/>
    </source>
</evidence>
<keyword evidence="3" id="KW-1185">Reference proteome</keyword>
<proteinExistence type="predicted"/>
<keyword evidence="1" id="KW-0812">Transmembrane</keyword>
<keyword evidence="1" id="KW-1133">Transmembrane helix</keyword>
<keyword evidence="1" id="KW-0472">Membrane</keyword>
<evidence type="ECO:0000313" key="3">
    <source>
        <dbReference type="Proteomes" id="UP000823388"/>
    </source>
</evidence>
<feature type="transmembrane region" description="Helical" evidence="1">
    <location>
        <begin position="66"/>
        <end position="92"/>
    </location>
</feature>
<evidence type="ECO:0000256" key="1">
    <source>
        <dbReference type="SAM" id="Phobius"/>
    </source>
</evidence>
<reference evidence="2" key="1">
    <citation type="submission" date="2020-05" db="EMBL/GenBank/DDBJ databases">
        <title>WGS assembly of Panicum virgatum.</title>
        <authorList>
            <person name="Lovell J.T."/>
            <person name="Jenkins J."/>
            <person name="Shu S."/>
            <person name="Juenger T.E."/>
            <person name="Schmutz J."/>
        </authorList>
    </citation>
    <scope>NUCLEOTIDE SEQUENCE</scope>
    <source>
        <strain evidence="2">AP13</strain>
    </source>
</reference>
<accession>A0A8T0XPD7</accession>
<feature type="transmembrane region" description="Helical" evidence="1">
    <location>
        <begin position="42"/>
        <end position="60"/>
    </location>
</feature>
<gene>
    <name evidence="2" type="ORF">PVAP13_1KG386700</name>
</gene>
<comment type="caution">
    <text evidence="2">The sequence shown here is derived from an EMBL/GenBank/DDBJ whole genome shotgun (WGS) entry which is preliminary data.</text>
</comment>
<dbReference type="EMBL" id="CM029037">
    <property type="protein sequence ID" value="KAG2659956.1"/>
    <property type="molecule type" value="Genomic_DNA"/>
</dbReference>
<organism evidence="2 3">
    <name type="scientific">Panicum virgatum</name>
    <name type="common">Blackwell switchgrass</name>
    <dbReference type="NCBI Taxonomy" id="38727"/>
    <lineage>
        <taxon>Eukaryota</taxon>
        <taxon>Viridiplantae</taxon>
        <taxon>Streptophyta</taxon>
        <taxon>Embryophyta</taxon>
        <taxon>Tracheophyta</taxon>
        <taxon>Spermatophyta</taxon>
        <taxon>Magnoliopsida</taxon>
        <taxon>Liliopsida</taxon>
        <taxon>Poales</taxon>
        <taxon>Poaceae</taxon>
        <taxon>PACMAD clade</taxon>
        <taxon>Panicoideae</taxon>
        <taxon>Panicodae</taxon>
        <taxon>Paniceae</taxon>
        <taxon>Panicinae</taxon>
        <taxon>Panicum</taxon>
        <taxon>Panicum sect. Hiantes</taxon>
    </lineage>
</organism>
<dbReference type="AlphaFoldDB" id="A0A8T0XPD7"/>
<dbReference type="Proteomes" id="UP000823388">
    <property type="component" value="Chromosome 1K"/>
</dbReference>
<sequence>MFGFSTCICNNLCFFTMQIFDKCSFILNTWDQLHLGLSPSTFAAPYILLHCVQSFLFLMGTSKCYLLMRALILTVMAISVAMNVAFIVALVIKDCRFSEFMRIPYKFLELVVLLSFDFAIYLAFKQWPVRTLVDEKIYSQVLLENGHDYRVGNKKNPFTDATETDDHVLGELEDTIKAPGTGLDPVLGSACETTLLEQVMVFDEEDETFDAGETSLSKLSQDHLGQTVGNEILISNDLCIEPTDSVSCHNSFFLSENEANARNLIPHCGQALTSKIHSTKDMLDMIDYLAVEGFANGEVVRNAVSTALGQQVAELISARCNEKNETLKFYNEYACSMNYGQVEEPFYDHGLFTDILDNLWGNLFDLHGKLTEKGKIIRLDLLIGLDVEENIKNCPCCLDGTSGELCDRFNLINLSAMKTPSLFRIKNSMCPEQGNCTLPAVVELRRCIMDSFLQDDHHIPFQDDELSYFVMENDQVQYEVPIYEKCYRVAKSIGTESNCTSDWAPCPLEELNAITVLVKKCPSQQVDQQASKTNVYFSYNELKGLLLNSFRGCILKILELEKSDWLFQHRDGYDEKLIDLAAEMVIFRDIHPSDKFSPNVVVDSDGKMFNVCTSVLGCGDACMWLPSLVISFGVWCISRIFEVMLLEKQPVMRGDYSMVLNRLQGILDAAFLKPVQPVPICPCTDTVPTVRLPHASQRTSAEAMLKKLMEVEAVIFGPKCYGRNCYAKQKEDLQIVLSRYKLWFSKVASQE</sequence>